<keyword evidence="2" id="KW-1185">Reference proteome</keyword>
<dbReference type="AlphaFoldDB" id="A0A9N9K1K0"/>
<gene>
    <name evidence="1" type="ORF">CPELLU_LOCUS17991</name>
</gene>
<dbReference type="Proteomes" id="UP000789759">
    <property type="component" value="Unassembled WGS sequence"/>
</dbReference>
<organism evidence="1 2">
    <name type="scientific">Cetraspora pellucida</name>
    <dbReference type="NCBI Taxonomy" id="1433469"/>
    <lineage>
        <taxon>Eukaryota</taxon>
        <taxon>Fungi</taxon>
        <taxon>Fungi incertae sedis</taxon>
        <taxon>Mucoromycota</taxon>
        <taxon>Glomeromycotina</taxon>
        <taxon>Glomeromycetes</taxon>
        <taxon>Diversisporales</taxon>
        <taxon>Gigasporaceae</taxon>
        <taxon>Cetraspora</taxon>
    </lineage>
</organism>
<name>A0A9N9K1K0_9GLOM</name>
<dbReference type="OrthoDB" id="10459699at2759"/>
<sequence length="80" mass="8995">MISSFKLCREILKQLPLSTAYNVKEIGINTNEGISERSMSFHSCGTVKMAPDTKDERKHERPCSYGCLGSESKIIGYHNQ</sequence>
<protein>
    <submittedName>
        <fullName evidence="1">22192_t:CDS:1</fullName>
    </submittedName>
</protein>
<accession>A0A9N9K1K0</accession>
<evidence type="ECO:0000313" key="1">
    <source>
        <dbReference type="EMBL" id="CAG8804301.1"/>
    </source>
</evidence>
<comment type="caution">
    <text evidence="1">The sequence shown here is derived from an EMBL/GenBank/DDBJ whole genome shotgun (WGS) entry which is preliminary data.</text>
</comment>
<dbReference type="EMBL" id="CAJVQA010033312">
    <property type="protein sequence ID" value="CAG8804301.1"/>
    <property type="molecule type" value="Genomic_DNA"/>
</dbReference>
<feature type="non-terminal residue" evidence="1">
    <location>
        <position position="80"/>
    </location>
</feature>
<evidence type="ECO:0000313" key="2">
    <source>
        <dbReference type="Proteomes" id="UP000789759"/>
    </source>
</evidence>
<proteinExistence type="predicted"/>
<reference evidence="1" key="1">
    <citation type="submission" date="2021-06" db="EMBL/GenBank/DDBJ databases">
        <authorList>
            <person name="Kallberg Y."/>
            <person name="Tangrot J."/>
            <person name="Rosling A."/>
        </authorList>
    </citation>
    <scope>NUCLEOTIDE SEQUENCE</scope>
    <source>
        <strain evidence="1">FL966</strain>
    </source>
</reference>